<dbReference type="CDD" id="cd13426">
    <property type="entry name" value="Peptidase_G1"/>
    <property type="match status" value="1"/>
</dbReference>
<dbReference type="Proteomes" id="UP001215151">
    <property type="component" value="Unassembled WGS sequence"/>
</dbReference>
<evidence type="ECO:0000256" key="2">
    <source>
        <dbReference type="SAM" id="SignalP"/>
    </source>
</evidence>
<evidence type="ECO:0000313" key="4">
    <source>
        <dbReference type="Proteomes" id="UP001215151"/>
    </source>
</evidence>
<dbReference type="EMBL" id="JAPEVG010000482">
    <property type="protein sequence ID" value="KAJ8462254.1"/>
    <property type="molecule type" value="Genomic_DNA"/>
</dbReference>
<proteinExistence type="predicted"/>
<dbReference type="GO" id="GO:0070007">
    <property type="term" value="F:glutamic-type endopeptidase activity"/>
    <property type="evidence" value="ECO:0007669"/>
    <property type="project" value="InterPro"/>
</dbReference>
<evidence type="ECO:0008006" key="5">
    <source>
        <dbReference type="Google" id="ProtNLM"/>
    </source>
</evidence>
<dbReference type="InterPro" id="IPR038656">
    <property type="entry name" value="Peptidase_G1_sf"/>
</dbReference>
<comment type="caution">
    <text evidence="3">The sequence shown here is derived from an EMBL/GenBank/DDBJ whole genome shotgun (WGS) entry which is preliminary data.</text>
</comment>
<dbReference type="PRINTS" id="PR00977">
    <property type="entry name" value="SCYTLDPTASE"/>
</dbReference>
<dbReference type="InterPro" id="IPR013320">
    <property type="entry name" value="ConA-like_dom_sf"/>
</dbReference>
<dbReference type="GO" id="GO:0006508">
    <property type="term" value="P:proteolysis"/>
    <property type="evidence" value="ECO:0007669"/>
    <property type="project" value="InterPro"/>
</dbReference>
<protein>
    <recommendedName>
        <fullName evidence="5">Aspergillopepsin</fullName>
    </recommendedName>
</protein>
<sequence>MLFSSLLFQVLVATAAFAIPTSRERHAERRARRAAAGDPISIPNQVITRPASIANGTDAAQISYSTNWAGAVLVAGANTYKSVTGTFVVPTPREPSGASGDHSGAIWVGIDGDTCQTAILQTGIDYTVNGGSVSYSAWWEWYPDAMHSFDGFAVRAGDTITASVTATSSTSGTASITNWSTGLEVIAELEYPYALCGENAEWIVEDYSVNGGLVPFANFGTVTFTGASAETGSGTVGPSGATIIDIVANGAVITTASAGGSSVTVSYTGP</sequence>
<feature type="signal peptide" evidence="2">
    <location>
        <begin position="1"/>
        <end position="18"/>
    </location>
</feature>
<evidence type="ECO:0000313" key="3">
    <source>
        <dbReference type="EMBL" id="KAJ8462254.1"/>
    </source>
</evidence>
<dbReference type="SUPFAM" id="SSF49899">
    <property type="entry name" value="Concanavalin A-like lectins/glucanases"/>
    <property type="match status" value="1"/>
</dbReference>
<keyword evidence="4" id="KW-1185">Reference proteome</keyword>
<reference evidence="3" key="1">
    <citation type="submission" date="2022-11" db="EMBL/GenBank/DDBJ databases">
        <title>Genome Sequence of Cubamyces cubensis.</title>
        <authorList>
            <person name="Buettner E."/>
        </authorList>
    </citation>
    <scope>NUCLEOTIDE SEQUENCE</scope>
    <source>
        <strain evidence="3">MPL-01</strain>
    </source>
</reference>
<evidence type="ECO:0000256" key="1">
    <source>
        <dbReference type="PIRSR" id="PIRSR600250-50"/>
    </source>
</evidence>
<organism evidence="3 4">
    <name type="scientific">Trametes cubensis</name>
    <dbReference type="NCBI Taxonomy" id="1111947"/>
    <lineage>
        <taxon>Eukaryota</taxon>
        <taxon>Fungi</taxon>
        <taxon>Dikarya</taxon>
        <taxon>Basidiomycota</taxon>
        <taxon>Agaricomycotina</taxon>
        <taxon>Agaricomycetes</taxon>
        <taxon>Polyporales</taxon>
        <taxon>Polyporaceae</taxon>
        <taxon>Trametes</taxon>
    </lineage>
</organism>
<dbReference type="PANTHER" id="PTHR37536:SF1">
    <property type="entry name" value="ASPERGILLOPEPSIN, PUTAITVE (AFU_ORTHOLOGUE AFUA_7G01200)"/>
    <property type="match status" value="1"/>
</dbReference>
<feature type="active site" description="Proton acceptor" evidence="1">
    <location>
        <position position="205"/>
    </location>
</feature>
<dbReference type="AlphaFoldDB" id="A0AAD7TIF0"/>
<dbReference type="Gene3D" id="2.60.120.700">
    <property type="entry name" value="Peptidase G1"/>
    <property type="match status" value="1"/>
</dbReference>
<keyword evidence="2" id="KW-0732">Signal</keyword>
<feature type="chain" id="PRO_5041982328" description="Aspergillopepsin" evidence="2">
    <location>
        <begin position="19"/>
        <end position="270"/>
    </location>
</feature>
<dbReference type="Pfam" id="PF01828">
    <property type="entry name" value="Peptidase_A4"/>
    <property type="match status" value="1"/>
</dbReference>
<gene>
    <name evidence="3" type="ORF">ONZ51_g11015</name>
</gene>
<dbReference type="PANTHER" id="PTHR37536">
    <property type="entry name" value="PUTATIVE (AFU_ORTHOLOGUE AFUA_3G02970)-RELATED"/>
    <property type="match status" value="1"/>
</dbReference>
<dbReference type="InterPro" id="IPR000250">
    <property type="entry name" value="Peptidase_G1"/>
</dbReference>
<name>A0AAD7TIF0_9APHY</name>
<accession>A0AAD7TIF0</accession>